<reference evidence="5 6" key="1">
    <citation type="submission" date="2024-01" db="EMBL/GenBank/DDBJ databases">
        <title>Complete genome sequence of Citroniella saccharovorans strain M6.X9, isolated from human fecal sample.</title>
        <authorList>
            <person name="Cheng G."/>
            <person name="Westerholm M."/>
            <person name="Schnurer A."/>
        </authorList>
    </citation>
    <scope>NUCLEOTIDE SEQUENCE [LARGE SCALE GENOMIC DNA]</scope>
    <source>
        <strain evidence="5 6">DSM 29873</strain>
    </source>
</reference>
<dbReference type="PANTHER" id="PTHR43284">
    <property type="entry name" value="ASPARAGINE SYNTHETASE (GLUTAMINE-HYDROLYZING)"/>
    <property type="match status" value="1"/>
</dbReference>
<dbReference type="InterPro" id="IPR029055">
    <property type="entry name" value="Ntn_hydrolases_N"/>
</dbReference>
<proteinExistence type="predicted"/>
<dbReference type="Gene3D" id="3.60.20.10">
    <property type="entry name" value="Glutamine Phosphoribosylpyrophosphate, subunit 1, domain 1"/>
    <property type="match status" value="1"/>
</dbReference>
<keyword evidence="6" id="KW-1185">Reference proteome</keyword>
<accession>A0AAW9MV62</accession>
<protein>
    <recommendedName>
        <fullName evidence="2">asparagine synthase (glutamine-hydrolyzing)</fullName>
        <ecNumber evidence="2">6.3.5.4</ecNumber>
    </recommendedName>
</protein>
<comment type="catalytic activity">
    <reaction evidence="4">
        <text>L-aspartate + L-glutamine + ATP + H2O = L-asparagine + L-glutamate + AMP + diphosphate + H(+)</text>
        <dbReference type="Rhea" id="RHEA:12228"/>
        <dbReference type="ChEBI" id="CHEBI:15377"/>
        <dbReference type="ChEBI" id="CHEBI:15378"/>
        <dbReference type="ChEBI" id="CHEBI:29985"/>
        <dbReference type="ChEBI" id="CHEBI:29991"/>
        <dbReference type="ChEBI" id="CHEBI:30616"/>
        <dbReference type="ChEBI" id="CHEBI:33019"/>
        <dbReference type="ChEBI" id="CHEBI:58048"/>
        <dbReference type="ChEBI" id="CHEBI:58359"/>
        <dbReference type="ChEBI" id="CHEBI:456215"/>
        <dbReference type="EC" id="6.3.5.4"/>
    </reaction>
</comment>
<evidence type="ECO:0000313" key="6">
    <source>
        <dbReference type="Proteomes" id="UP001357733"/>
    </source>
</evidence>
<evidence type="ECO:0000313" key="5">
    <source>
        <dbReference type="EMBL" id="MEB3428460.1"/>
    </source>
</evidence>
<comment type="caution">
    <text evidence="5">The sequence shown here is derived from an EMBL/GenBank/DDBJ whole genome shotgun (WGS) entry which is preliminary data.</text>
</comment>
<evidence type="ECO:0000256" key="4">
    <source>
        <dbReference type="ARBA" id="ARBA00048741"/>
    </source>
</evidence>
<dbReference type="AlphaFoldDB" id="A0AAW9MV62"/>
<sequence>MILLSKNDAFKWQENDGRYVKGYFYDGFTNNENFLEELSKINNLDDFVSFFKELNGEFAVSIETNDFILGATDYTRSFPLFFCKKDRELVISDTPESLLNIIKDPKVSEIAVRELRISGSTFGNRTLYEDIETLGAGELIYFDKKNRSTSIIEYMDFDSAERSNQSTESLFEEMTKTYRAAIKKTLDPYEGRQIVIPLGSGWWERVLVRNIYDLGYKNVLCYTYGKKDSIEIEKSREIAKHYGFSWHVTNYDPNTWYRWFTGPDYKKYKTYAAQFVTVPNIREYLAVKDLNEKGIISKDAIFINVCFTGVMRGDLLSKYFLDEDIPENNLKYEILREIGSNISWTAKDIQLKDKYIDDIFQKVRKDNDYKDKTQLWKFKYAYWKERAAKHLSSSRRCYEIFGYMWRNIQNERTILDFWSKVDPNIRYKHTLQNMYDEKYNKELLDKLNFKNTHPKDDSVIMQGIRRKFPSLYRKLDFNRRSRALKNKYDNDDLLWFNIISRREFTRFRPNISNIIAVESIKYLREFCKDTGHTL</sequence>
<dbReference type="PANTHER" id="PTHR43284:SF1">
    <property type="entry name" value="ASPARAGINE SYNTHETASE"/>
    <property type="match status" value="1"/>
</dbReference>
<evidence type="ECO:0000256" key="1">
    <source>
        <dbReference type="ARBA" id="ARBA00005187"/>
    </source>
</evidence>
<evidence type="ECO:0000256" key="2">
    <source>
        <dbReference type="ARBA" id="ARBA00012737"/>
    </source>
</evidence>
<keyword evidence="3" id="KW-0061">Asparagine biosynthesis</keyword>
<dbReference type="GO" id="GO:0006529">
    <property type="term" value="P:asparagine biosynthetic process"/>
    <property type="evidence" value="ECO:0007669"/>
    <property type="project" value="UniProtKB-KW"/>
</dbReference>
<dbReference type="Proteomes" id="UP001357733">
    <property type="component" value="Unassembled WGS sequence"/>
</dbReference>
<dbReference type="EC" id="6.3.5.4" evidence="2"/>
<evidence type="ECO:0000256" key="3">
    <source>
        <dbReference type="ARBA" id="ARBA00022888"/>
    </source>
</evidence>
<keyword evidence="3" id="KW-0028">Amino-acid biosynthesis</keyword>
<dbReference type="InterPro" id="IPR051786">
    <property type="entry name" value="ASN_synthetase/amidase"/>
</dbReference>
<dbReference type="SUPFAM" id="SSF56235">
    <property type="entry name" value="N-terminal nucleophile aminohydrolases (Ntn hydrolases)"/>
    <property type="match status" value="1"/>
</dbReference>
<dbReference type="GO" id="GO:0004066">
    <property type="term" value="F:asparagine synthase (glutamine-hydrolyzing) activity"/>
    <property type="evidence" value="ECO:0007669"/>
    <property type="project" value="UniProtKB-EC"/>
</dbReference>
<name>A0AAW9MV62_9FIRM</name>
<gene>
    <name evidence="5" type="ORF">VLK81_00100</name>
</gene>
<comment type="pathway">
    <text evidence="1">Amino-acid biosynthesis; L-asparagine biosynthesis; L-asparagine from L-aspartate (L-Gln route): step 1/1.</text>
</comment>
<dbReference type="RefSeq" id="WP_324618546.1">
    <property type="nucleotide sequence ID" value="NZ_JAYKOT010000001.1"/>
</dbReference>
<dbReference type="EMBL" id="JAYKOT010000001">
    <property type="protein sequence ID" value="MEB3428460.1"/>
    <property type="molecule type" value="Genomic_DNA"/>
</dbReference>
<dbReference type="SUPFAM" id="SSF52402">
    <property type="entry name" value="Adenine nucleotide alpha hydrolases-like"/>
    <property type="match status" value="1"/>
</dbReference>
<organism evidence="5 6">
    <name type="scientific">Citroniella saccharovorans</name>
    <dbReference type="NCBI Taxonomy" id="2053367"/>
    <lineage>
        <taxon>Bacteria</taxon>
        <taxon>Bacillati</taxon>
        <taxon>Bacillota</taxon>
        <taxon>Tissierellia</taxon>
        <taxon>Tissierellales</taxon>
        <taxon>Peptoniphilaceae</taxon>
        <taxon>Citroniella</taxon>
    </lineage>
</organism>